<evidence type="ECO:0000313" key="3">
    <source>
        <dbReference type="Proteomes" id="UP000324760"/>
    </source>
</evidence>
<dbReference type="Proteomes" id="UP000324760">
    <property type="component" value="Chromosome"/>
</dbReference>
<proteinExistence type="predicted"/>
<dbReference type="CDD" id="cd03801">
    <property type="entry name" value="GT4_PimA-like"/>
    <property type="match status" value="1"/>
</dbReference>
<keyword evidence="3" id="KW-1185">Reference proteome</keyword>
<dbReference type="InterPro" id="IPR001296">
    <property type="entry name" value="Glyco_trans_1"/>
</dbReference>
<dbReference type="OrthoDB" id="9804196at2"/>
<dbReference type="Pfam" id="PF00534">
    <property type="entry name" value="Glycos_transf_1"/>
    <property type="match status" value="1"/>
</dbReference>
<dbReference type="PANTHER" id="PTHR45947">
    <property type="entry name" value="SULFOQUINOVOSYL TRANSFERASE SQD2"/>
    <property type="match status" value="1"/>
</dbReference>
<dbReference type="AlphaFoldDB" id="A0A5P1R8M4"/>
<organism evidence="2 3">
    <name type="scientific">Neptunomonas concharum</name>
    <dbReference type="NCBI Taxonomy" id="1031538"/>
    <lineage>
        <taxon>Bacteria</taxon>
        <taxon>Pseudomonadati</taxon>
        <taxon>Pseudomonadota</taxon>
        <taxon>Gammaproteobacteria</taxon>
        <taxon>Oceanospirillales</taxon>
        <taxon>Oceanospirillaceae</taxon>
        <taxon>Neptunomonas</taxon>
    </lineage>
</organism>
<evidence type="ECO:0000259" key="1">
    <source>
        <dbReference type="Pfam" id="PF00534"/>
    </source>
</evidence>
<protein>
    <submittedName>
        <fullName evidence="2">Glycosyltransferase family 4 protein</fullName>
    </submittedName>
</protein>
<accession>A0A5P1R8M4</accession>
<name>A0A5P1R8M4_9GAMM</name>
<dbReference type="SUPFAM" id="SSF53756">
    <property type="entry name" value="UDP-Glycosyltransferase/glycogen phosphorylase"/>
    <property type="match status" value="1"/>
</dbReference>
<dbReference type="GO" id="GO:0016757">
    <property type="term" value="F:glycosyltransferase activity"/>
    <property type="evidence" value="ECO:0007669"/>
    <property type="project" value="TreeGrafter"/>
</dbReference>
<dbReference type="Gene3D" id="3.40.50.2000">
    <property type="entry name" value="Glycogen Phosphorylase B"/>
    <property type="match status" value="2"/>
</dbReference>
<gene>
    <name evidence="2" type="ORF">F0U83_04305</name>
</gene>
<dbReference type="InterPro" id="IPR050194">
    <property type="entry name" value="Glycosyltransferase_grp1"/>
</dbReference>
<reference evidence="2 3" key="1">
    <citation type="journal article" date="2019" name="Biochem. Eng. J.">
        <title>Metabolic engineering of the marine bacteria Neptunomonas concharum for the production of acetoin and meso-2,3-butanediol from acetate.</title>
        <authorList>
            <person name="Li W."/>
            <person name="Pu N."/>
            <person name="Liu C.-X."/>
            <person name="Yuan Q.-P."/>
            <person name="Li Z.-J."/>
        </authorList>
    </citation>
    <scope>NUCLEOTIDE SEQUENCE [LARGE SCALE GENOMIC DNA]</scope>
    <source>
        <strain evidence="2 3">JCM17730</strain>
    </source>
</reference>
<keyword evidence="2" id="KW-0808">Transferase</keyword>
<dbReference type="RefSeq" id="WP_138988934.1">
    <property type="nucleotide sequence ID" value="NZ_CP043869.1"/>
</dbReference>
<dbReference type="PANTHER" id="PTHR45947:SF15">
    <property type="entry name" value="TEICHURONIC ACID BIOSYNTHESIS GLYCOSYLTRANSFERASE TUAC-RELATED"/>
    <property type="match status" value="1"/>
</dbReference>
<dbReference type="KEGG" id="ncu:F0U83_04305"/>
<feature type="domain" description="Glycosyl transferase family 1" evidence="1">
    <location>
        <begin position="206"/>
        <end position="356"/>
    </location>
</feature>
<evidence type="ECO:0000313" key="2">
    <source>
        <dbReference type="EMBL" id="QEQ95989.1"/>
    </source>
</evidence>
<sequence length="386" mass="43099">MRVYVVRDGHFTASVDGPSSRVVSYENFSKRYLVAFDRVTLIGRLFDREDQKANPVVGDCVDFLAVPGYKGPIGFIKVIPKILKLISGIDKESAFILRLPATLPLILGVYLKLLKIPYAVEVVGDPYDAYSPAVLNRRFSRFFQFIFTKATKTIAGNALAASYVTEFTLQKSYPALKSTFQTHYTSLDLPDDALVQSCREYSSLQPFVIVHVGLMESDYKGHMQLIDAVSSLVKKGMDLRVNFVGDGSLRQKYEDYVKSIGLPEYFSFKGMKSAGHEVWSELDMGDLFVLPSLQEGLPRAMIEAMARGLPCIGTNVGGVHELIPSEFIAEPGDVNDLAKKIEFVLSTPSVLSSMSRANLSKAREYIRTNVESRRVLFYKKVLECYS</sequence>
<dbReference type="EMBL" id="CP043869">
    <property type="protein sequence ID" value="QEQ95989.1"/>
    <property type="molecule type" value="Genomic_DNA"/>
</dbReference>